<comment type="similarity">
    <text evidence="1 3">Belongs to the GTP cyclohydrolase I type 2/NIF3 family.</text>
</comment>
<gene>
    <name evidence="4" type="ORF">BC349_04960</name>
</gene>
<evidence type="ECO:0000313" key="5">
    <source>
        <dbReference type="Proteomes" id="UP000765802"/>
    </source>
</evidence>
<dbReference type="RefSeq" id="WP_187255615.1">
    <property type="nucleotide sequence ID" value="NZ_JBHULF010000006.1"/>
</dbReference>
<dbReference type="Pfam" id="PF01784">
    <property type="entry name" value="DUF34_NIF3"/>
    <property type="match status" value="1"/>
</dbReference>
<comment type="caution">
    <text evidence="4">The sequence shown here is derived from an EMBL/GenBank/DDBJ whole genome shotgun (WGS) entry which is preliminary data.</text>
</comment>
<dbReference type="Proteomes" id="UP000765802">
    <property type="component" value="Unassembled WGS sequence"/>
</dbReference>
<dbReference type="Gene3D" id="3.30.70.120">
    <property type="match status" value="1"/>
</dbReference>
<sequence>MIISNIIAGLESFAPPVYQESYDNAGLLTGEPGWHCSGIVVALDATEAVVLEAKARGANLIVAHHPIVFSGLKKINGKNYVEKAVIAAIKNDIAIYAIHTNLDNVMDGVNGRIADILGLLNRRVMAPRQNTLRKLYTFVPPAHLEQVRSALFAAGGGQIGQYSECSFQSEGEGSFRAGDHANPFVGEIGKRHLEPEVKLEMVFPAYLEPAMIAALKSSHPYEEVAYDLISLTNSFDMVGTGIIGELPEPVAETAFLERLKNVFRVPVIRHTPFTGKPVQRVAFCGGAGSFLVNNALQLKADIYITGDMKYHEFFDANDRLVIADVGHFESEQYTVDLLYDILAEKFPTFAVFKTGVRTNPVNYYI</sequence>
<evidence type="ECO:0000256" key="3">
    <source>
        <dbReference type="PIRNR" id="PIRNR037489"/>
    </source>
</evidence>
<dbReference type="InterPro" id="IPR015867">
    <property type="entry name" value="N-reg_PII/ATP_PRibTrfase_C"/>
</dbReference>
<evidence type="ECO:0000313" key="4">
    <source>
        <dbReference type="EMBL" id="MBC6490301.1"/>
    </source>
</evidence>
<accession>A0ABR7M5V2</accession>
<name>A0ABR7M5V2_9BACT</name>
<evidence type="ECO:0000256" key="1">
    <source>
        <dbReference type="ARBA" id="ARBA00006964"/>
    </source>
</evidence>
<keyword evidence="5" id="KW-1185">Reference proteome</keyword>
<organism evidence="4 5">
    <name type="scientific">Flavihumibacter stibioxidans</name>
    <dbReference type="NCBI Taxonomy" id="1834163"/>
    <lineage>
        <taxon>Bacteria</taxon>
        <taxon>Pseudomonadati</taxon>
        <taxon>Bacteroidota</taxon>
        <taxon>Chitinophagia</taxon>
        <taxon>Chitinophagales</taxon>
        <taxon>Chitinophagaceae</taxon>
        <taxon>Flavihumibacter</taxon>
    </lineage>
</organism>
<keyword evidence="2 3" id="KW-0479">Metal-binding</keyword>
<dbReference type="InterPro" id="IPR017221">
    <property type="entry name" value="DUF34/NIF3_bac"/>
</dbReference>
<dbReference type="EMBL" id="MBUA01000001">
    <property type="protein sequence ID" value="MBC6490301.1"/>
    <property type="molecule type" value="Genomic_DNA"/>
</dbReference>
<dbReference type="PANTHER" id="PTHR13799">
    <property type="entry name" value="NGG1 INTERACTING FACTOR 3"/>
    <property type="match status" value="1"/>
</dbReference>
<proteinExistence type="inferred from homology"/>
<reference evidence="4 5" key="1">
    <citation type="submission" date="2016-07" db="EMBL/GenBank/DDBJ databases">
        <title>Genome analysis of Flavihumibacter stibioxidans YS-17.</title>
        <authorList>
            <person name="Shi K."/>
            <person name="Han Y."/>
            <person name="Wang G."/>
        </authorList>
    </citation>
    <scope>NUCLEOTIDE SEQUENCE [LARGE SCALE GENOMIC DNA]</scope>
    <source>
        <strain evidence="4 5">YS-17</strain>
    </source>
</reference>
<dbReference type="SUPFAM" id="SSF102705">
    <property type="entry name" value="NIF3 (NGG1p interacting factor 3)-like"/>
    <property type="match status" value="1"/>
</dbReference>
<dbReference type="NCBIfam" id="TIGR00486">
    <property type="entry name" value="YbgI_SA1388"/>
    <property type="match status" value="1"/>
</dbReference>
<dbReference type="PANTHER" id="PTHR13799:SF14">
    <property type="entry name" value="GTP CYCLOHYDROLASE 1 TYPE 2 HOMOLOG"/>
    <property type="match status" value="1"/>
</dbReference>
<dbReference type="PIRSF" id="PIRSF037489">
    <property type="entry name" value="UCP037489_NIF3_YqfO"/>
    <property type="match status" value="1"/>
</dbReference>
<evidence type="ECO:0000256" key="2">
    <source>
        <dbReference type="ARBA" id="ARBA00022723"/>
    </source>
</evidence>
<dbReference type="InterPro" id="IPR036069">
    <property type="entry name" value="DUF34/NIF3_sf"/>
</dbReference>
<dbReference type="Gene3D" id="3.40.1390.30">
    <property type="entry name" value="NIF3 (NGG1p interacting factor 3)-like"/>
    <property type="match status" value="1"/>
</dbReference>
<protein>
    <recommendedName>
        <fullName evidence="3">GTP cyclohydrolase 1 type 2 homolog</fullName>
    </recommendedName>
</protein>
<dbReference type="InterPro" id="IPR002678">
    <property type="entry name" value="DUF34/NIF3"/>
</dbReference>